<protein>
    <recommendedName>
        <fullName evidence="3">Carboxylic ester hydrolase</fullName>
        <ecNumber evidence="3">3.1.1.-</ecNumber>
    </recommendedName>
</protein>
<dbReference type="InterPro" id="IPR019826">
    <property type="entry name" value="Carboxylesterase_B_AS"/>
</dbReference>
<dbReference type="EMBL" id="JARXVQ010000001">
    <property type="protein sequence ID" value="MDH6181042.1"/>
    <property type="molecule type" value="Genomic_DNA"/>
</dbReference>
<evidence type="ECO:0000313" key="5">
    <source>
        <dbReference type="EMBL" id="MDH6181042.1"/>
    </source>
</evidence>
<keyword evidence="2 3" id="KW-0378">Hydrolase</keyword>
<evidence type="ECO:0000256" key="3">
    <source>
        <dbReference type="RuleBase" id="RU361235"/>
    </source>
</evidence>
<proteinExistence type="inferred from homology"/>
<evidence type="ECO:0000259" key="4">
    <source>
        <dbReference type="Pfam" id="PF00135"/>
    </source>
</evidence>
<reference evidence="5 6" key="1">
    <citation type="submission" date="2023-04" db="EMBL/GenBank/DDBJ databases">
        <title>Genome Encyclopedia of Bacteria and Archaea VI: Functional Genomics of Type Strains.</title>
        <authorList>
            <person name="Whitman W."/>
        </authorList>
    </citation>
    <scope>NUCLEOTIDE SEQUENCE [LARGE SCALE GENOMIC DNA]</scope>
    <source>
        <strain evidence="5 6">SG_E_30_P1</strain>
    </source>
</reference>
<evidence type="ECO:0000256" key="1">
    <source>
        <dbReference type="ARBA" id="ARBA00005964"/>
    </source>
</evidence>
<keyword evidence="6" id="KW-1185">Reference proteome</keyword>
<comment type="similarity">
    <text evidence="1 3">Belongs to the type-B carboxylesterase/lipase family.</text>
</comment>
<dbReference type="Gene3D" id="3.40.50.1820">
    <property type="entry name" value="alpha/beta hydrolase"/>
    <property type="match status" value="1"/>
</dbReference>
<dbReference type="InterPro" id="IPR002018">
    <property type="entry name" value="CarbesteraseB"/>
</dbReference>
<dbReference type="Proteomes" id="UP001160142">
    <property type="component" value="Unassembled WGS sequence"/>
</dbReference>
<comment type="caution">
    <text evidence="5">The sequence shown here is derived from an EMBL/GenBank/DDBJ whole genome shotgun (WGS) entry which is preliminary data.</text>
</comment>
<organism evidence="5 6">
    <name type="scientific">Antiquaquibacter oligotrophicus</name>
    <dbReference type="NCBI Taxonomy" id="2880260"/>
    <lineage>
        <taxon>Bacteria</taxon>
        <taxon>Bacillati</taxon>
        <taxon>Actinomycetota</taxon>
        <taxon>Actinomycetes</taxon>
        <taxon>Micrococcales</taxon>
        <taxon>Microbacteriaceae</taxon>
        <taxon>Antiquaquibacter</taxon>
    </lineage>
</organism>
<dbReference type="InterPro" id="IPR029058">
    <property type="entry name" value="AB_hydrolase_fold"/>
</dbReference>
<dbReference type="PROSITE" id="PS00122">
    <property type="entry name" value="CARBOXYLESTERASE_B_1"/>
    <property type="match status" value="1"/>
</dbReference>
<dbReference type="InterPro" id="IPR019819">
    <property type="entry name" value="Carboxylesterase_B_CS"/>
</dbReference>
<dbReference type="RefSeq" id="WP_322133364.1">
    <property type="nucleotide sequence ID" value="NZ_CP085036.1"/>
</dbReference>
<dbReference type="SUPFAM" id="SSF53474">
    <property type="entry name" value="alpha/beta-Hydrolases"/>
    <property type="match status" value="1"/>
</dbReference>
<dbReference type="Pfam" id="PF00135">
    <property type="entry name" value="COesterase"/>
    <property type="match status" value="1"/>
</dbReference>
<feature type="domain" description="Carboxylesterase type B" evidence="4">
    <location>
        <begin position="3"/>
        <end position="494"/>
    </location>
</feature>
<accession>A0ABT6KLZ7</accession>
<sequence length="507" mass="55805">MRVEVTGGVVEGAMRRGLRMWRGIPYAAPPIDDLRFRAPAPVVPWTRIRSAAAFGPVAPQDRNGQFAGPPTHVPMSEDCLTINVIAPPSTQQAPRPVMVFIHGGAYSVGSAREIHGQGEGLVREGGVVFVNMNYRLGALGYLDFSAWSTPERRLDNNLGLRDQLAALEWVRDNIAAFGGDPECVTVFGESAGANAVTTLMAVPRAAGLFQRAIAQSAPANAVYPAEVAAEWARDYLELLSEAVDDSDTESTSVEDAASLLMTAPVDAIVAATTRMQRSVPDSRPGTMPLAPVIDGDLVTERPLDVFRAGRQHPVPLIIGTNDREGSLFRGRLDILASNPRRIRAIFSRTKKKARKALKAQYPGLPARRPAADFGGDFAFWYPSVKLAERHSSIGATFMYRFDATTRLLKLTGHDATHGLELFALFERMNGAFGRVLGALGGRRGFIRAGERMREHWIAFARTGRPLESWPRYTKRRRRTLIIGERDRVEEDPRHDKRIAWQAFVPHV</sequence>
<gene>
    <name evidence="5" type="ORF">M2152_001224</name>
</gene>
<evidence type="ECO:0000313" key="6">
    <source>
        <dbReference type="Proteomes" id="UP001160142"/>
    </source>
</evidence>
<dbReference type="GO" id="GO:0016787">
    <property type="term" value="F:hydrolase activity"/>
    <property type="evidence" value="ECO:0007669"/>
    <property type="project" value="UniProtKB-KW"/>
</dbReference>
<dbReference type="PANTHER" id="PTHR11559">
    <property type="entry name" value="CARBOXYLESTERASE"/>
    <property type="match status" value="1"/>
</dbReference>
<name>A0ABT6KLZ7_9MICO</name>
<evidence type="ECO:0000256" key="2">
    <source>
        <dbReference type="ARBA" id="ARBA00022801"/>
    </source>
</evidence>
<dbReference type="EC" id="3.1.1.-" evidence="3"/>
<dbReference type="InterPro" id="IPR050309">
    <property type="entry name" value="Type-B_Carboxylest/Lipase"/>
</dbReference>
<dbReference type="PROSITE" id="PS00941">
    <property type="entry name" value="CARBOXYLESTERASE_B_2"/>
    <property type="match status" value="1"/>
</dbReference>